<dbReference type="Proteomes" id="UP001465755">
    <property type="component" value="Unassembled WGS sequence"/>
</dbReference>
<dbReference type="InterPro" id="IPR038340">
    <property type="entry name" value="MRP-L47_sf"/>
</dbReference>
<proteinExistence type="inferred from homology"/>
<dbReference type="EMBL" id="JALJOQ010000068">
    <property type="protein sequence ID" value="KAK9802748.1"/>
    <property type="molecule type" value="Genomic_DNA"/>
</dbReference>
<evidence type="ECO:0000256" key="1">
    <source>
        <dbReference type="ARBA" id="ARBA00004173"/>
    </source>
</evidence>
<comment type="similarity">
    <text evidence="2">Belongs to the universal ribosomal protein uL29 family.</text>
</comment>
<evidence type="ECO:0000256" key="3">
    <source>
        <dbReference type="ARBA" id="ARBA00022980"/>
    </source>
</evidence>
<evidence type="ECO:0000256" key="5">
    <source>
        <dbReference type="ARBA" id="ARBA00023274"/>
    </source>
</evidence>
<evidence type="ECO:0000256" key="6">
    <source>
        <dbReference type="ARBA" id="ARBA00035289"/>
    </source>
</evidence>
<dbReference type="SUPFAM" id="SSF46561">
    <property type="entry name" value="Ribosomal protein L29 (L29p)"/>
    <property type="match status" value="1"/>
</dbReference>
<organism evidence="7 8">
    <name type="scientific">Symbiochloris irregularis</name>
    <dbReference type="NCBI Taxonomy" id="706552"/>
    <lineage>
        <taxon>Eukaryota</taxon>
        <taxon>Viridiplantae</taxon>
        <taxon>Chlorophyta</taxon>
        <taxon>core chlorophytes</taxon>
        <taxon>Trebouxiophyceae</taxon>
        <taxon>Trebouxiales</taxon>
        <taxon>Trebouxiaceae</taxon>
        <taxon>Symbiochloris</taxon>
    </lineage>
</organism>
<dbReference type="GO" id="GO:0003735">
    <property type="term" value="F:structural constituent of ribosome"/>
    <property type="evidence" value="ECO:0007669"/>
    <property type="project" value="InterPro"/>
</dbReference>
<evidence type="ECO:0000313" key="7">
    <source>
        <dbReference type="EMBL" id="KAK9802748.1"/>
    </source>
</evidence>
<sequence>MSLARLGKALLSSNLLQRQQVAAISTRSSVLGLEDFFETKLKEGEARTAGRAWEASDLRRKSWDDLHKLWYVLLKERNMLRTEKELAKVKNERLANPARVRKVQKSMARIKHVLTERAIAEPDLATSVRLRQFINAL</sequence>
<keyword evidence="4" id="KW-0496">Mitochondrion</keyword>
<accession>A0AAW1P2G1</accession>
<dbReference type="AlphaFoldDB" id="A0AAW1P2G1"/>
<dbReference type="GO" id="GO:0032543">
    <property type="term" value="P:mitochondrial translation"/>
    <property type="evidence" value="ECO:0007669"/>
    <property type="project" value="TreeGrafter"/>
</dbReference>
<reference evidence="7 8" key="1">
    <citation type="journal article" date="2024" name="Nat. Commun.">
        <title>Phylogenomics reveals the evolutionary origins of lichenization in chlorophyte algae.</title>
        <authorList>
            <person name="Puginier C."/>
            <person name="Libourel C."/>
            <person name="Otte J."/>
            <person name="Skaloud P."/>
            <person name="Haon M."/>
            <person name="Grisel S."/>
            <person name="Petersen M."/>
            <person name="Berrin J.G."/>
            <person name="Delaux P.M."/>
            <person name="Dal Grande F."/>
            <person name="Keller J."/>
        </authorList>
    </citation>
    <scope>NUCLEOTIDE SEQUENCE [LARGE SCALE GENOMIC DNA]</scope>
    <source>
        <strain evidence="7 8">SAG 2036</strain>
    </source>
</reference>
<evidence type="ECO:0000256" key="2">
    <source>
        <dbReference type="ARBA" id="ARBA00009254"/>
    </source>
</evidence>
<dbReference type="InterPro" id="IPR036049">
    <property type="entry name" value="Ribosomal_uL29_sf"/>
</dbReference>
<protein>
    <recommendedName>
        <fullName evidence="6">Large ribosomal subunit protein uL29m</fullName>
    </recommendedName>
</protein>
<keyword evidence="3" id="KW-0689">Ribosomal protein</keyword>
<gene>
    <name evidence="7" type="ORF">WJX73_007301</name>
</gene>
<dbReference type="PANTHER" id="PTHR21183:SF18">
    <property type="entry name" value="LARGE RIBOSOMAL SUBUNIT PROTEIN UL29M"/>
    <property type="match status" value="1"/>
</dbReference>
<comment type="caution">
    <text evidence="7">The sequence shown here is derived from an EMBL/GenBank/DDBJ whole genome shotgun (WGS) entry which is preliminary data.</text>
</comment>
<dbReference type="Gene3D" id="6.10.330.20">
    <property type="match status" value="1"/>
</dbReference>
<evidence type="ECO:0000256" key="4">
    <source>
        <dbReference type="ARBA" id="ARBA00023128"/>
    </source>
</evidence>
<dbReference type="InterPro" id="IPR010729">
    <property type="entry name" value="Ribosomal_uL29_mit"/>
</dbReference>
<keyword evidence="8" id="KW-1185">Reference proteome</keyword>
<evidence type="ECO:0000313" key="8">
    <source>
        <dbReference type="Proteomes" id="UP001465755"/>
    </source>
</evidence>
<dbReference type="PANTHER" id="PTHR21183">
    <property type="entry name" value="RIBOSOMAL PROTEIN L47, MITOCHONDRIAL-RELATED"/>
    <property type="match status" value="1"/>
</dbReference>
<name>A0AAW1P2G1_9CHLO</name>
<dbReference type="Pfam" id="PF06984">
    <property type="entry name" value="MRP-L47"/>
    <property type="match status" value="1"/>
</dbReference>
<keyword evidence="5" id="KW-0687">Ribonucleoprotein</keyword>
<comment type="subcellular location">
    <subcellularLocation>
        <location evidence="1">Mitochondrion</location>
    </subcellularLocation>
</comment>
<dbReference type="GO" id="GO:0005762">
    <property type="term" value="C:mitochondrial large ribosomal subunit"/>
    <property type="evidence" value="ECO:0007669"/>
    <property type="project" value="TreeGrafter"/>
</dbReference>